<evidence type="ECO:0000313" key="2">
    <source>
        <dbReference type="EMBL" id="MDQ8935850.1"/>
    </source>
</evidence>
<dbReference type="RefSeq" id="WP_308981464.1">
    <property type="nucleotide sequence ID" value="NZ_JAVIDL010000014.1"/>
</dbReference>
<name>A0AAW8J9K4_9GAMM</name>
<dbReference type="AlphaFoldDB" id="A0AAW8J9K4"/>
<sequence>MKLNNIIVGTMFVALSGLAINAQAKLTSPKQGVLCDQYVCADQNGISKDLTGNYLNQTYARAITGKGTELTQFTYADGTYCDAQAKKCYVDRYLDSNGQRSAVASYATQRLFGQTAVTQSKSTLRSPKSGVLCDEYICADRNGVSKSLTGNYLDQTRAKNISVKGTDATQFSYSDGTFCDAKVKLCYVDRYFDSKGNRSAVNREATRALFGR</sequence>
<dbReference type="Pfam" id="PF05666">
    <property type="entry name" value="YcgJ"/>
    <property type="match status" value="2"/>
</dbReference>
<reference evidence="2" key="1">
    <citation type="submission" date="2023-08" db="EMBL/GenBank/DDBJ databases">
        <title>Emergence of clinically-relevant ST2 carbapenem-resistant Acinetobacter baumannii strains in hospital sewages in Zhejiang, East of China.</title>
        <authorList>
            <person name="Kaichao C."/>
            <person name="Zhang R."/>
        </authorList>
    </citation>
    <scope>NUCLEOTIDE SEQUENCE</scope>
    <source>
        <strain evidence="2">M-RB-37</strain>
    </source>
</reference>
<accession>A0AAW8J9K4</accession>
<gene>
    <name evidence="2" type="ORF">RFH47_08910</name>
</gene>
<comment type="caution">
    <text evidence="2">The sequence shown here is derived from an EMBL/GenBank/DDBJ whole genome shotgun (WGS) entry which is preliminary data.</text>
</comment>
<dbReference type="EMBL" id="JAVIDL010000014">
    <property type="protein sequence ID" value="MDQ8935850.1"/>
    <property type="molecule type" value="Genomic_DNA"/>
</dbReference>
<feature type="signal peptide" evidence="1">
    <location>
        <begin position="1"/>
        <end position="24"/>
    </location>
</feature>
<keyword evidence="1" id="KW-0732">Signal</keyword>
<proteinExistence type="predicted"/>
<evidence type="ECO:0000256" key="1">
    <source>
        <dbReference type="SAM" id="SignalP"/>
    </source>
</evidence>
<evidence type="ECO:0000313" key="3">
    <source>
        <dbReference type="Proteomes" id="UP001243844"/>
    </source>
</evidence>
<dbReference type="InterPro" id="IPR008617">
    <property type="entry name" value="Uncharacterised_YcgJ"/>
</dbReference>
<dbReference type="Proteomes" id="UP001243844">
    <property type="component" value="Unassembled WGS sequence"/>
</dbReference>
<feature type="chain" id="PRO_5043678761" evidence="1">
    <location>
        <begin position="25"/>
        <end position="212"/>
    </location>
</feature>
<organism evidence="2 3">
    <name type="scientific">Acinetobacter rudis</name>
    <dbReference type="NCBI Taxonomy" id="632955"/>
    <lineage>
        <taxon>Bacteria</taxon>
        <taxon>Pseudomonadati</taxon>
        <taxon>Pseudomonadota</taxon>
        <taxon>Gammaproteobacteria</taxon>
        <taxon>Moraxellales</taxon>
        <taxon>Moraxellaceae</taxon>
        <taxon>Acinetobacter</taxon>
    </lineage>
</organism>
<protein>
    <submittedName>
        <fullName evidence="2">YcgJ family protein</fullName>
    </submittedName>
</protein>